<gene>
    <name evidence="2" type="ORF">TSAR_004725</name>
</gene>
<evidence type="ECO:0000313" key="2">
    <source>
        <dbReference type="EMBL" id="OXU17714.1"/>
    </source>
</evidence>
<proteinExistence type="predicted"/>
<dbReference type="EMBL" id="NNAY01004554">
    <property type="protein sequence ID" value="OXU17714.1"/>
    <property type="molecule type" value="Genomic_DNA"/>
</dbReference>
<evidence type="ECO:0000313" key="3">
    <source>
        <dbReference type="Proteomes" id="UP000215335"/>
    </source>
</evidence>
<organism evidence="2 3">
    <name type="scientific">Trichomalopsis sarcophagae</name>
    <dbReference type="NCBI Taxonomy" id="543379"/>
    <lineage>
        <taxon>Eukaryota</taxon>
        <taxon>Metazoa</taxon>
        <taxon>Ecdysozoa</taxon>
        <taxon>Arthropoda</taxon>
        <taxon>Hexapoda</taxon>
        <taxon>Insecta</taxon>
        <taxon>Pterygota</taxon>
        <taxon>Neoptera</taxon>
        <taxon>Endopterygota</taxon>
        <taxon>Hymenoptera</taxon>
        <taxon>Apocrita</taxon>
        <taxon>Proctotrupomorpha</taxon>
        <taxon>Chalcidoidea</taxon>
        <taxon>Pteromalidae</taxon>
        <taxon>Pteromalinae</taxon>
        <taxon>Trichomalopsis</taxon>
    </lineage>
</organism>
<dbReference type="AlphaFoldDB" id="A0A232EHA3"/>
<name>A0A232EHA3_9HYME</name>
<evidence type="ECO:0000256" key="1">
    <source>
        <dbReference type="SAM" id="MobiDB-lite"/>
    </source>
</evidence>
<accession>A0A232EHA3</accession>
<sequence length="223" mass="26127">MPHEPEVPPEFLEKRLKDWKIFHQDGTLKNKNNSVWNEIKVTLHLKMSAFSLYLYVYTNRHECKTNLESHFRIPSKKRKVIEKDTDPDYCVTGTCNPHGCDPLNFEIAIQINKLIDLTTIKRQADWDNKLKDEIKRSQNVPCIYRIPSCYLTKNSFKFKGSCNDCGTHVSGESDSINDKNDDEYLKIQISTFSTHAIPHSKKKKTNWKKTKRSRRNSKVQNTH</sequence>
<dbReference type="Proteomes" id="UP000215335">
    <property type="component" value="Unassembled WGS sequence"/>
</dbReference>
<comment type="caution">
    <text evidence="2">The sequence shown here is derived from an EMBL/GenBank/DDBJ whole genome shotgun (WGS) entry which is preliminary data.</text>
</comment>
<reference evidence="2 3" key="1">
    <citation type="journal article" date="2017" name="Curr. Biol.">
        <title>The Evolution of Venom by Co-option of Single-Copy Genes.</title>
        <authorList>
            <person name="Martinson E.O."/>
            <person name="Mrinalini"/>
            <person name="Kelkar Y.D."/>
            <person name="Chang C.H."/>
            <person name="Werren J.H."/>
        </authorList>
    </citation>
    <scope>NUCLEOTIDE SEQUENCE [LARGE SCALE GENOMIC DNA]</scope>
    <source>
        <strain evidence="2 3">Alberta</strain>
        <tissue evidence="2">Whole body</tissue>
    </source>
</reference>
<feature type="compositionally biased region" description="Basic residues" evidence="1">
    <location>
        <begin position="198"/>
        <end position="217"/>
    </location>
</feature>
<protein>
    <submittedName>
        <fullName evidence="2">Uncharacterized protein</fullName>
    </submittedName>
</protein>
<keyword evidence="3" id="KW-1185">Reference proteome</keyword>
<feature type="region of interest" description="Disordered" evidence="1">
    <location>
        <begin position="196"/>
        <end position="223"/>
    </location>
</feature>